<evidence type="ECO:0000256" key="5">
    <source>
        <dbReference type="SAM" id="SignalP"/>
    </source>
</evidence>
<dbReference type="Pfam" id="PF04357">
    <property type="entry name" value="TamB"/>
    <property type="match status" value="1"/>
</dbReference>
<keyword evidence="2" id="KW-0812">Transmembrane</keyword>
<sequence>MKRILFPLLFLALPAQAQESDRDFLTGLLEDNLSGAGRQVIVTGFQGALSSQATIERLTIADDQGIWLTLNGVVLDWNRSALLGGRVSVNQLTADEIILDRLPKTETTASPEAGGFAIPELPVSVELGQLGTQRLLLGESVLGEPIEASITARAAIDGGQGAAQLTLERTDDGPAAKIEFGGSFDNASQQLVLRLSASEAAGGIATRLLNLPGNPAVDLSISGDGPISDFTADVRLASAGQDRLTGQIELIERPDGQAFRANLAGDLAPLFLPEYADFFGNDLRLTADGLRRSSGALSLNDFDLSARSIQLSGQLQLRADGLPDSFNLTADIADPAGQAVTLPIAGETPVQITKAHLQLGYDSRSDTGWRLDGALQGLSTSGFRAQDLALSGAGRIGRSTAGAVVGGSLRFNGQGLATDDPTLQPVLAQGLSGQALFHWQEGQPLALSNLTLQGPDFGLQGNLRLSDPAQGLRLSGKATINADDLTRFALLAGRPLTGAVQGQVSGQGLLLAGAGDVTGQIDTTNVTIGQPHADRLLQGQAQLAFAVTRDATGITLKQLDVTARQLTARAQGQLSSTATDLTAQIALTDLAALDPAYGGALSADLALKGPLDNLTATLKGNGTSLRLGIAEADRLLAGTSTLDIELGLAGDRIDLRRALVQNPQLNASAQTQGEAIALNARLANLALLLPDFPGPVTLTGTARPQGTAYALDLTGTGPGGINARVTGTYGSTAALRLSGTAQAGLANVFIRPRTITGPVSFDLALNGPPQLSSLSGTITLSRARLADSALPFSLAGIEATARLAAGRADVTFSTAVSSGGQITGGGSLSLSPPFTGDLQASLAQVILRDPRLYQTRLNGDVRISGPLTGGALVTGNILLNETEIRVPDTGLGAAGSLPDLQHVAEPADVRETRRRAGLLGGPDTSSTATRPFALDITIDAPERVFVRGRGLDAELGGSLRLTGTSDNIQPIGQFDLIRGRLDILGKRLEIAQASLQMEGNFDPRLDILASTESEGITASVRVAGRAFEPEVTFESSPDLPEEEILSRLLFARDLTSLSAFQLAQLASAVATLAGRGGEGIVAKLRKGFGLDDLDVSTAEDGNTAVKLGKYISRNAYTTIEVESDGTSEIQLNLDITDSITARGSVDNKGDTGIGLFFEKDY</sequence>
<evidence type="ECO:0000313" key="7">
    <source>
        <dbReference type="EMBL" id="GHC50415.1"/>
    </source>
</evidence>
<dbReference type="EMBL" id="BMYJ01000003">
    <property type="protein sequence ID" value="GHC50415.1"/>
    <property type="molecule type" value="Genomic_DNA"/>
</dbReference>
<proteinExistence type="predicted"/>
<feature type="signal peptide" evidence="5">
    <location>
        <begin position="1"/>
        <end position="17"/>
    </location>
</feature>
<reference evidence="7" key="1">
    <citation type="journal article" date="2014" name="Int. J. Syst. Evol. Microbiol.">
        <title>Complete genome sequence of Corynebacterium casei LMG S-19264T (=DSM 44701T), isolated from a smear-ripened cheese.</title>
        <authorList>
            <consortium name="US DOE Joint Genome Institute (JGI-PGF)"/>
            <person name="Walter F."/>
            <person name="Albersmeier A."/>
            <person name="Kalinowski J."/>
            <person name="Ruckert C."/>
        </authorList>
    </citation>
    <scope>NUCLEOTIDE SEQUENCE</scope>
    <source>
        <strain evidence="7">KCTC 23310</strain>
    </source>
</reference>
<dbReference type="PANTHER" id="PTHR36985:SF1">
    <property type="entry name" value="TRANSLOCATION AND ASSEMBLY MODULE SUBUNIT TAMB"/>
    <property type="match status" value="1"/>
</dbReference>
<dbReference type="Proteomes" id="UP000638981">
    <property type="component" value="Unassembled WGS sequence"/>
</dbReference>
<protein>
    <submittedName>
        <fullName evidence="7">Translocation/assembly module TamB</fullName>
    </submittedName>
</protein>
<evidence type="ECO:0000259" key="6">
    <source>
        <dbReference type="Pfam" id="PF04357"/>
    </source>
</evidence>
<reference evidence="7" key="2">
    <citation type="submission" date="2020-09" db="EMBL/GenBank/DDBJ databases">
        <authorList>
            <person name="Sun Q."/>
            <person name="Kim S."/>
        </authorList>
    </citation>
    <scope>NUCLEOTIDE SEQUENCE</scope>
    <source>
        <strain evidence="7">KCTC 23310</strain>
    </source>
</reference>
<keyword evidence="5" id="KW-0732">Signal</keyword>
<dbReference type="InterPro" id="IPR007452">
    <property type="entry name" value="TamB_C"/>
</dbReference>
<evidence type="ECO:0000256" key="2">
    <source>
        <dbReference type="ARBA" id="ARBA00022692"/>
    </source>
</evidence>
<gene>
    <name evidence="7" type="ORF">GCM10007315_10880</name>
</gene>
<keyword evidence="8" id="KW-1185">Reference proteome</keyword>
<evidence type="ECO:0000256" key="4">
    <source>
        <dbReference type="ARBA" id="ARBA00023136"/>
    </source>
</evidence>
<dbReference type="AlphaFoldDB" id="A0A918TIA2"/>
<comment type="subcellular location">
    <subcellularLocation>
        <location evidence="1">Membrane</location>
        <topology evidence="1">Single-pass membrane protein</topology>
    </subcellularLocation>
</comment>
<name>A0A918TIA2_9RHOB</name>
<dbReference type="GO" id="GO:0097347">
    <property type="term" value="C:TAM protein secretion complex"/>
    <property type="evidence" value="ECO:0007669"/>
    <property type="project" value="TreeGrafter"/>
</dbReference>
<keyword evidence="4" id="KW-0472">Membrane</keyword>
<dbReference type="PANTHER" id="PTHR36985">
    <property type="entry name" value="TRANSLOCATION AND ASSEMBLY MODULE SUBUNIT TAMB"/>
    <property type="match status" value="1"/>
</dbReference>
<evidence type="ECO:0000313" key="8">
    <source>
        <dbReference type="Proteomes" id="UP000638981"/>
    </source>
</evidence>
<accession>A0A918TIA2</accession>
<feature type="domain" description="Translocation and assembly module TamB C-terminal" evidence="6">
    <location>
        <begin position="813"/>
        <end position="1161"/>
    </location>
</feature>
<dbReference type="GO" id="GO:0009306">
    <property type="term" value="P:protein secretion"/>
    <property type="evidence" value="ECO:0007669"/>
    <property type="project" value="InterPro"/>
</dbReference>
<evidence type="ECO:0000256" key="3">
    <source>
        <dbReference type="ARBA" id="ARBA00022989"/>
    </source>
</evidence>
<organism evidence="7 8">
    <name type="scientific">Neogemmobacter tilapiae</name>
    <dbReference type="NCBI Taxonomy" id="875041"/>
    <lineage>
        <taxon>Bacteria</taxon>
        <taxon>Pseudomonadati</taxon>
        <taxon>Pseudomonadota</taxon>
        <taxon>Alphaproteobacteria</taxon>
        <taxon>Rhodobacterales</taxon>
        <taxon>Paracoccaceae</taxon>
        <taxon>Neogemmobacter</taxon>
    </lineage>
</organism>
<dbReference type="RefSeq" id="WP_189410619.1">
    <property type="nucleotide sequence ID" value="NZ_BMYJ01000003.1"/>
</dbReference>
<feature type="chain" id="PRO_5036904079" evidence="5">
    <location>
        <begin position="18"/>
        <end position="1161"/>
    </location>
</feature>
<evidence type="ECO:0000256" key="1">
    <source>
        <dbReference type="ARBA" id="ARBA00004167"/>
    </source>
</evidence>
<keyword evidence="3" id="KW-1133">Transmembrane helix</keyword>
<dbReference type="GO" id="GO:0005886">
    <property type="term" value="C:plasma membrane"/>
    <property type="evidence" value="ECO:0007669"/>
    <property type="project" value="InterPro"/>
</dbReference>
<comment type="caution">
    <text evidence="7">The sequence shown here is derived from an EMBL/GenBank/DDBJ whole genome shotgun (WGS) entry which is preliminary data.</text>
</comment>